<feature type="compositionally biased region" description="Polar residues" evidence="1">
    <location>
        <begin position="48"/>
        <end position="64"/>
    </location>
</feature>
<dbReference type="EMBL" id="JAAAHW010009704">
    <property type="protein sequence ID" value="KAF9937247.1"/>
    <property type="molecule type" value="Genomic_DNA"/>
</dbReference>
<accession>A0A9P6IPK5</accession>
<feature type="compositionally biased region" description="Low complexity" evidence="1">
    <location>
        <begin position="65"/>
        <end position="87"/>
    </location>
</feature>
<gene>
    <name evidence="2" type="ORF">BGZ65_001653</name>
</gene>
<organism evidence="2 3">
    <name type="scientific">Modicella reniformis</name>
    <dbReference type="NCBI Taxonomy" id="1440133"/>
    <lineage>
        <taxon>Eukaryota</taxon>
        <taxon>Fungi</taxon>
        <taxon>Fungi incertae sedis</taxon>
        <taxon>Mucoromycota</taxon>
        <taxon>Mortierellomycotina</taxon>
        <taxon>Mortierellomycetes</taxon>
        <taxon>Mortierellales</taxon>
        <taxon>Mortierellaceae</taxon>
        <taxon>Modicella</taxon>
    </lineage>
</organism>
<sequence>MKLSPSRQFKSKMHNTGSGGDDDDNFTDIFRPIPHESAIPMTAPSMPVPSSTGSSPHVQHQHFTQPYDAQHYDQQPYDQHQQHQQYDLQTYESEQYNQRTSVTTVPDYSQYRSAGHEAGMPEPANGHNVGSHLSFGSQDFVQNDYFLRELRE</sequence>
<protein>
    <submittedName>
        <fullName evidence="2">Uncharacterized protein</fullName>
    </submittedName>
</protein>
<name>A0A9P6IPK5_9FUNG</name>
<feature type="region of interest" description="Disordered" evidence="1">
    <location>
        <begin position="113"/>
        <end position="135"/>
    </location>
</feature>
<evidence type="ECO:0000256" key="1">
    <source>
        <dbReference type="SAM" id="MobiDB-lite"/>
    </source>
</evidence>
<comment type="caution">
    <text evidence="2">The sequence shown here is derived from an EMBL/GenBank/DDBJ whole genome shotgun (WGS) entry which is preliminary data.</text>
</comment>
<feature type="region of interest" description="Disordered" evidence="1">
    <location>
        <begin position="1"/>
        <end position="100"/>
    </location>
</feature>
<keyword evidence="3" id="KW-1185">Reference proteome</keyword>
<dbReference type="AlphaFoldDB" id="A0A9P6IPK5"/>
<proteinExistence type="predicted"/>
<dbReference type="OrthoDB" id="2449473at2759"/>
<evidence type="ECO:0000313" key="3">
    <source>
        <dbReference type="Proteomes" id="UP000749646"/>
    </source>
</evidence>
<reference evidence="2" key="1">
    <citation type="journal article" date="2020" name="Fungal Divers.">
        <title>Resolving the Mortierellaceae phylogeny through synthesis of multi-gene phylogenetics and phylogenomics.</title>
        <authorList>
            <person name="Vandepol N."/>
            <person name="Liber J."/>
            <person name="Desiro A."/>
            <person name="Na H."/>
            <person name="Kennedy M."/>
            <person name="Barry K."/>
            <person name="Grigoriev I.V."/>
            <person name="Miller A.N."/>
            <person name="O'Donnell K."/>
            <person name="Stajich J.E."/>
            <person name="Bonito G."/>
        </authorList>
    </citation>
    <scope>NUCLEOTIDE SEQUENCE</scope>
    <source>
        <strain evidence="2">MES-2147</strain>
    </source>
</reference>
<dbReference type="Proteomes" id="UP000749646">
    <property type="component" value="Unassembled WGS sequence"/>
</dbReference>
<feature type="compositionally biased region" description="Polar residues" evidence="1">
    <location>
        <begin position="88"/>
        <end position="100"/>
    </location>
</feature>
<evidence type="ECO:0000313" key="2">
    <source>
        <dbReference type="EMBL" id="KAF9937247.1"/>
    </source>
</evidence>